<sequence length="99" mass="11514">MFFRKKPANIYVKEEAQGIYRLRVRTTAHGDTVDLRFTRAAHIGVDDDGGYVFRKAILSSQHLDRGEVVVRFDRRYTVLETQVTGGELVPFREWEDPRS</sequence>
<gene>
    <name evidence="1" type="ORF">ABOD76_09270</name>
</gene>
<organism evidence="1">
    <name type="scientific">Deinococcus sonorensis KR-87</name>
    <dbReference type="NCBI Taxonomy" id="694439"/>
    <lineage>
        <taxon>Bacteria</taxon>
        <taxon>Thermotogati</taxon>
        <taxon>Deinococcota</taxon>
        <taxon>Deinococci</taxon>
        <taxon>Deinococcales</taxon>
        <taxon>Deinococcaceae</taxon>
        <taxon>Deinococcus</taxon>
    </lineage>
</organism>
<dbReference type="AlphaFoldDB" id="A0AAU7UDE3"/>
<accession>A0AAU7UDE3</accession>
<dbReference type="EMBL" id="CP158299">
    <property type="protein sequence ID" value="XBV86484.1"/>
    <property type="molecule type" value="Genomic_DNA"/>
</dbReference>
<dbReference type="RefSeq" id="WP_350244553.1">
    <property type="nucleotide sequence ID" value="NZ_CP158299.1"/>
</dbReference>
<protein>
    <submittedName>
        <fullName evidence="1">Uncharacterized protein</fullName>
    </submittedName>
</protein>
<dbReference type="KEGG" id="dsc:ABOD76_09270"/>
<reference evidence="1" key="1">
    <citation type="submission" date="2024-06" db="EMBL/GenBank/DDBJ databases">
        <title>Draft Genome Sequence of Deinococcus sonorensis Type Strain KR-87, a Biofilm Producing Representative of the Genus Deinococcus.</title>
        <authorList>
            <person name="Boren L.S."/>
            <person name="Grosso R.A."/>
            <person name="Hugenberg-Cox A.N."/>
            <person name="Hill J.T.E."/>
            <person name="Albert C.M."/>
            <person name="Tuohy J.M."/>
        </authorList>
    </citation>
    <scope>NUCLEOTIDE SEQUENCE</scope>
    <source>
        <strain evidence="1">KR-87</strain>
    </source>
</reference>
<evidence type="ECO:0000313" key="1">
    <source>
        <dbReference type="EMBL" id="XBV86484.1"/>
    </source>
</evidence>
<name>A0AAU7UDE3_9DEIO</name>
<proteinExistence type="predicted"/>